<dbReference type="AlphaFoldDB" id="A0A1I0ZRP5"/>
<dbReference type="EMBL" id="FOJW01000013">
    <property type="protein sequence ID" value="SFB28171.1"/>
    <property type="molecule type" value="Genomic_DNA"/>
</dbReference>
<reference evidence="1 2" key="1">
    <citation type="submission" date="2016-10" db="EMBL/GenBank/DDBJ databases">
        <authorList>
            <person name="de Groot N.N."/>
        </authorList>
    </citation>
    <scope>NUCLEOTIDE SEQUENCE [LARGE SCALE GENOMIC DNA]</scope>
    <source>
        <strain evidence="1 2">CGMCC 1.3702</strain>
    </source>
</reference>
<keyword evidence="2" id="KW-1185">Reference proteome</keyword>
<evidence type="ECO:0000313" key="1">
    <source>
        <dbReference type="EMBL" id="SFB28171.1"/>
    </source>
</evidence>
<sequence>MQSAIDAVFEAERSVTQAQGNNNPQDFQKSQQELMRAQQLLREVRQKGYSGTAEQKHQFQRAEENLRILMEAQNAIR</sequence>
<proteinExistence type="predicted"/>
<dbReference type="STRING" id="237679.SAMN04488072_1138"/>
<gene>
    <name evidence="1" type="ORF">SAMN04488072_1138</name>
</gene>
<dbReference type="Proteomes" id="UP000198642">
    <property type="component" value="Unassembled WGS sequence"/>
</dbReference>
<accession>A0A1I0ZRP5</accession>
<organism evidence="1 2">
    <name type="scientific">Lentibacillus halodurans</name>
    <dbReference type="NCBI Taxonomy" id="237679"/>
    <lineage>
        <taxon>Bacteria</taxon>
        <taxon>Bacillati</taxon>
        <taxon>Bacillota</taxon>
        <taxon>Bacilli</taxon>
        <taxon>Bacillales</taxon>
        <taxon>Bacillaceae</taxon>
        <taxon>Lentibacillus</taxon>
    </lineage>
</organism>
<evidence type="ECO:0000313" key="2">
    <source>
        <dbReference type="Proteomes" id="UP000198642"/>
    </source>
</evidence>
<protein>
    <submittedName>
        <fullName evidence="1">Uncharacterized protein</fullName>
    </submittedName>
</protein>
<name>A0A1I0ZRP5_9BACI</name>